<sequence length="68" mass="7262">MTADISWFKASASDTGGACVEMRRHHGTPELRDSKNPTGAVLQLSPAGLTTWLTGARDGEFDHLSHPA</sequence>
<evidence type="ECO:0000313" key="3">
    <source>
        <dbReference type="Proteomes" id="UP001197247"/>
    </source>
</evidence>
<proteinExistence type="predicted"/>
<reference evidence="2 3" key="1">
    <citation type="submission" date="2021-05" db="EMBL/GenBank/DDBJ databases">
        <title>Kineosporia and Streptomyces sp. nov. two new marine actinobacteria isolated from Coral.</title>
        <authorList>
            <person name="Buangrab K."/>
            <person name="Sutthacheep M."/>
            <person name="Yeemin T."/>
            <person name="Harunari E."/>
            <person name="Igarashi Y."/>
            <person name="Kanchanasin P."/>
            <person name="Tanasupawat S."/>
            <person name="Phongsopitanun W."/>
        </authorList>
    </citation>
    <scope>NUCLEOTIDE SEQUENCE [LARGE SCALE GENOMIC DNA]</scope>
    <source>
        <strain evidence="2 3">J2-2</strain>
    </source>
</reference>
<protein>
    <submittedName>
        <fullName evidence="2">DUF397 domain-containing protein</fullName>
    </submittedName>
</protein>
<dbReference type="InterPro" id="IPR007278">
    <property type="entry name" value="DUF397"/>
</dbReference>
<comment type="caution">
    <text evidence="2">The sequence shown here is derived from an EMBL/GenBank/DDBJ whole genome shotgun (WGS) entry which is preliminary data.</text>
</comment>
<dbReference type="Pfam" id="PF04149">
    <property type="entry name" value="DUF397"/>
    <property type="match status" value="1"/>
</dbReference>
<evidence type="ECO:0000313" key="2">
    <source>
        <dbReference type="EMBL" id="MBT0770002.1"/>
    </source>
</evidence>
<keyword evidence="3" id="KW-1185">Reference proteome</keyword>
<dbReference type="Proteomes" id="UP001197247">
    <property type="component" value="Unassembled WGS sequence"/>
</dbReference>
<accession>A0ABS5TFY0</accession>
<dbReference type="EMBL" id="JAHBAY010000005">
    <property type="protein sequence ID" value="MBT0770002.1"/>
    <property type="molecule type" value="Genomic_DNA"/>
</dbReference>
<organism evidence="2 3">
    <name type="scientific">Kineosporia corallincola</name>
    <dbReference type="NCBI Taxonomy" id="2835133"/>
    <lineage>
        <taxon>Bacteria</taxon>
        <taxon>Bacillati</taxon>
        <taxon>Actinomycetota</taxon>
        <taxon>Actinomycetes</taxon>
        <taxon>Kineosporiales</taxon>
        <taxon>Kineosporiaceae</taxon>
        <taxon>Kineosporia</taxon>
    </lineage>
</organism>
<name>A0ABS5TFY0_9ACTN</name>
<evidence type="ECO:0000259" key="1">
    <source>
        <dbReference type="Pfam" id="PF04149"/>
    </source>
</evidence>
<dbReference type="RefSeq" id="WP_214156298.1">
    <property type="nucleotide sequence ID" value="NZ_JAHBAY010000005.1"/>
</dbReference>
<gene>
    <name evidence="2" type="ORF">KIH74_13775</name>
</gene>
<feature type="domain" description="DUF397" evidence="1">
    <location>
        <begin position="6"/>
        <end position="57"/>
    </location>
</feature>